<accession>A0ABQ7MDR3</accession>
<gene>
    <name evidence="4" type="primary">A05g502800.1_BraROA</name>
    <name evidence="4" type="ORF">IGI04_018684</name>
</gene>
<reference evidence="4 5" key="1">
    <citation type="submission" date="2021-03" db="EMBL/GenBank/DDBJ databases">
        <authorList>
            <person name="King G.J."/>
            <person name="Bancroft I."/>
            <person name="Baten A."/>
            <person name="Bloomfield J."/>
            <person name="Borpatragohain P."/>
            <person name="He Z."/>
            <person name="Irish N."/>
            <person name="Irwin J."/>
            <person name="Liu K."/>
            <person name="Mauleon R.P."/>
            <person name="Moore J."/>
            <person name="Morris R."/>
            <person name="Ostergaard L."/>
            <person name="Wang B."/>
            <person name="Wells R."/>
        </authorList>
    </citation>
    <scope>NUCLEOTIDE SEQUENCE [LARGE SCALE GENOMIC DNA]</scope>
    <source>
        <strain evidence="4">R-o-18</strain>
        <tissue evidence="4">Leaf</tissue>
    </source>
</reference>
<proteinExistence type="predicted"/>
<evidence type="ECO:0000256" key="2">
    <source>
        <dbReference type="SAM" id="MobiDB-lite"/>
    </source>
</evidence>
<organism evidence="4 5">
    <name type="scientific">Brassica rapa subsp. trilocularis</name>
    <dbReference type="NCBI Taxonomy" id="1813537"/>
    <lineage>
        <taxon>Eukaryota</taxon>
        <taxon>Viridiplantae</taxon>
        <taxon>Streptophyta</taxon>
        <taxon>Embryophyta</taxon>
        <taxon>Tracheophyta</taxon>
        <taxon>Spermatophyta</taxon>
        <taxon>Magnoliopsida</taxon>
        <taxon>eudicotyledons</taxon>
        <taxon>Gunneridae</taxon>
        <taxon>Pentapetalae</taxon>
        <taxon>rosids</taxon>
        <taxon>malvids</taxon>
        <taxon>Brassicales</taxon>
        <taxon>Brassicaceae</taxon>
        <taxon>Brassiceae</taxon>
        <taxon>Brassica</taxon>
    </lineage>
</organism>
<evidence type="ECO:0000256" key="1">
    <source>
        <dbReference type="SAM" id="Coils"/>
    </source>
</evidence>
<protein>
    <recommendedName>
        <fullName evidence="3">Reverse transcriptase zinc-binding domain-containing protein</fullName>
    </recommendedName>
</protein>
<dbReference type="InterPro" id="IPR040221">
    <property type="entry name" value="CDCA7/CDA7L"/>
</dbReference>
<dbReference type="Pfam" id="PF13966">
    <property type="entry name" value="zf-RVT"/>
    <property type="match status" value="1"/>
</dbReference>
<dbReference type="InterPro" id="IPR026960">
    <property type="entry name" value="RVT-Znf"/>
</dbReference>
<evidence type="ECO:0000259" key="3">
    <source>
        <dbReference type="Pfam" id="PF13966"/>
    </source>
</evidence>
<keyword evidence="1" id="KW-0175">Coiled coil</keyword>
<dbReference type="Proteomes" id="UP000823674">
    <property type="component" value="Chromosome A05"/>
</dbReference>
<feature type="domain" description="Reverse transcriptase zinc-binding" evidence="3">
    <location>
        <begin position="264"/>
        <end position="346"/>
    </location>
</feature>
<dbReference type="PANTHER" id="PTHR31169:SF35">
    <property type="entry name" value="DDT DOMAIN-CONTAINING PROTEIN"/>
    <property type="match status" value="1"/>
</dbReference>
<comment type="caution">
    <text evidence="4">The sequence shown here is derived from an EMBL/GenBank/DDBJ whole genome shotgun (WGS) entry which is preliminary data.</text>
</comment>
<evidence type="ECO:0000313" key="5">
    <source>
        <dbReference type="Proteomes" id="UP000823674"/>
    </source>
</evidence>
<feature type="coiled-coil region" evidence="1">
    <location>
        <begin position="504"/>
        <end position="538"/>
    </location>
</feature>
<name>A0ABQ7MDR3_BRACM</name>
<dbReference type="PANTHER" id="PTHR31169">
    <property type="entry name" value="OS05G0300700 PROTEIN"/>
    <property type="match status" value="1"/>
</dbReference>
<sequence>MKQRHERNKTGFVTNAGEFCDCKRNKVRSRLGFLEKMVPGSMPLKTPKNAKRQLNLRDSSEGYNEENPAAGKKEQNPFSRRNRSLSLRMLSYLRAASQSLSSALTCPLKMLEVLQFLEFCSKFGKALGLTGGAPQLVVTRSLRSNRADGRSVASLSSDRAWLELGRYVAAGRTLGRYVATELGSSLVATDRAWLVRGPIAILELVRVCCLGTAISNGQWRVRGQRSRNFHELHHKTQLEPVPNNLMANDQFLWRHGVDVYKDSFNAAKTWEQIRNKRNGVSWSSSIWFSQGIPRYAFIVWLAVQNKLATGDRLRKWGIQQGCVLCGERDETRDHLFFVCLYSYTVWDRLASRLVGRRINPDWQDMLRFIQTGATNRTDQILIRLVFQAVVFSVWRERNGCRHQQSLQGTEQMIKAIHKGVKNMICSLRSVGLSASDDRWFNVLGDCLAESEVKLVDFPPKMFQKGIAEYEEMGSPQRLKLLNFLCDETLSTTLLRDCFANPESVDKKKEAKEKLNAAKDNEQKLYQKIEDEFSKSQAEKMGGLFFVIASAEVQEYDDVLRTSPVELDDNGLTLWKLKS</sequence>
<evidence type="ECO:0000313" key="4">
    <source>
        <dbReference type="EMBL" id="KAG5396870.1"/>
    </source>
</evidence>
<keyword evidence="5" id="KW-1185">Reference proteome</keyword>
<dbReference type="EMBL" id="JADBGQ010000005">
    <property type="protein sequence ID" value="KAG5396870.1"/>
    <property type="molecule type" value="Genomic_DNA"/>
</dbReference>
<feature type="region of interest" description="Disordered" evidence="2">
    <location>
        <begin position="59"/>
        <end position="80"/>
    </location>
</feature>